<dbReference type="PROSITE" id="PS51819">
    <property type="entry name" value="VOC"/>
    <property type="match status" value="1"/>
</dbReference>
<dbReference type="InterPro" id="IPR004360">
    <property type="entry name" value="Glyas_Fos-R_dOase_dom"/>
</dbReference>
<dbReference type="InterPro" id="IPR018146">
    <property type="entry name" value="Glyoxalase_1_CS"/>
</dbReference>
<proteinExistence type="predicted"/>
<gene>
    <name evidence="3" type="ORF">GLP40_19960</name>
</gene>
<keyword evidence="1" id="KW-0479">Metal-binding</keyword>
<dbReference type="InterPro" id="IPR037523">
    <property type="entry name" value="VOC_core"/>
</dbReference>
<comment type="caution">
    <text evidence="3">The sequence shown here is derived from an EMBL/GenBank/DDBJ whole genome shotgun (WGS) entry which is preliminary data.</text>
</comment>
<dbReference type="EMBL" id="WMBB01000009">
    <property type="protein sequence ID" value="MTE15039.1"/>
    <property type="molecule type" value="Genomic_DNA"/>
</dbReference>
<dbReference type="AlphaFoldDB" id="A0A6I3L5B3"/>
<evidence type="ECO:0000256" key="1">
    <source>
        <dbReference type="ARBA" id="ARBA00022723"/>
    </source>
</evidence>
<dbReference type="Gene3D" id="3.10.180.10">
    <property type="entry name" value="2,3-Dihydroxybiphenyl 1,2-Dioxygenase, domain 1"/>
    <property type="match status" value="1"/>
</dbReference>
<evidence type="ECO:0000259" key="2">
    <source>
        <dbReference type="PROSITE" id="PS51819"/>
    </source>
</evidence>
<dbReference type="PANTHER" id="PTHR36503:SF3">
    <property type="entry name" value="BLR0126 PROTEIN"/>
    <property type="match status" value="1"/>
</dbReference>
<dbReference type="InterPro" id="IPR029068">
    <property type="entry name" value="Glyas_Bleomycin-R_OHBP_Dase"/>
</dbReference>
<dbReference type="SUPFAM" id="SSF54593">
    <property type="entry name" value="Glyoxalase/Bleomycin resistance protein/Dihydroxybiphenyl dioxygenase"/>
    <property type="match status" value="1"/>
</dbReference>
<accession>A0A6I3L5B3</accession>
<dbReference type="GO" id="GO:0046872">
    <property type="term" value="F:metal ion binding"/>
    <property type="evidence" value="ECO:0007669"/>
    <property type="project" value="UniProtKB-KW"/>
</dbReference>
<name>A0A6I3L5B3_9NOCA</name>
<evidence type="ECO:0000313" key="4">
    <source>
        <dbReference type="Proteomes" id="UP000432464"/>
    </source>
</evidence>
<dbReference type="Proteomes" id="UP000432464">
    <property type="component" value="Unassembled WGS sequence"/>
</dbReference>
<dbReference type="Pfam" id="PF00903">
    <property type="entry name" value="Glyoxalase"/>
    <property type="match status" value="1"/>
</dbReference>
<evidence type="ECO:0000313" key="3">
    <source>
        <dbReference type="EMBL" id="MTE15039.1"/>
    </source>
</evidence>
<protein>
    <recommendedName>
        <fullName evidence="2">VOC domain-containing protein</fullName>
    </recommendedName>
</protein>
<dbReference type="RefSeq" id="WP_154789486.1">
    <property type="nucleotide sequence ID" value="NZ_WMBB01000009.1"/>
</dbReference>
<feature type="domain" description="VOC" evidence="2">
    <location>
        <begin position="10"/>
        <end position="140"/>
    </location>
</feature>
<organism evidence="3 4">
    <name type="scientific">Nocardia aurantiaca</name>
    <dbReference type="NCBI Taxonomy" id="2675850"/>
    <lineage>
        <taxon>Bacteria</taxon>
        <taxon>Bacillati</taxon>
        <taxon>Actinomycetota</taxon>
        <taxon>Actinomycetes</taxon>
        <taxon>Mycobacteriales</taxon>
        <taxon>Nocardiaceae</taxon>
        <taxon>Nocardia</taxon>
    </lineage>
</organism>
<keyword evidence="4" id="KW-1185">Reference proteome</keyword>
<dbReference type="PANTHER" id="PTHR36503">
    <property type="entry name" value="BLR2520 PROTEIN"/>
    <property type="match status" value="1"/>
</dbReference>
<dbReference type="GO" id="GO:0004462">
    <property type="term" value="F:lactoylglutathione lyase activity"/>
    <property type="evidence" value="ECO:0007669"/>
    <property type="project" value="InterPro"/>
</dbReference>
<sequence length="142" mass="15264">MSDAGLGLVSYGQTRVLVDDFASSYRFYRDVLGLPPKQEVPGDVPESDDGPYACFALPGGDLALFTRAYMDAAIGAEHRARDGVDGVVLVLRVADVDKAVAVVRERGARIAAEPAEQPAWGMRVAHLRAPEGTLVELCQYDD</sequence>
<dbReference type="PROSITE" id="PS00934">
    <property type="entry name" value="GLYOXALASE_I_1"/>
    <property type="match status" value="1"/>
</dbReference>
<reference evidence="3 4" key="1">
    <citation type="submission" date="2019-11" db="EMBL/GenBank/DDBJ databases">
        <title>Nocardia sp. nov. CT2-14 isolated from soil.</title>
        <authorList>
            <person name="Kanchanasin P."/>
            <person name="Tanasupawat S."/>
            <person name="Yuki M."/>
            <person name="Kudo T."/>
        </authorList>
    </citation>
    <scope>NUCLEOTIDE SEQUENCE [LARGE SCALE GENOMIC DNA]</scope>
    <source>
        <strain evidence="3 4">CT2-14</strain>
    </source>
</reference>